<reference evidence="3 4" key="1">
    <citation type="journal article" date="2015" name="Fungal Genet. Biol.">
        <title>Evolution of novel wood decay mechanisms in Agaricales revealed by the genome sequences of Fistulina hepatica and Cylindrobasidium torrendii.</title>
        <authorList>
            <person name="Floudas D."/>
            <person name="Held B.W."/>
            <person name="Riley R."/>
            <person name="Nagy L.G."/>
            <person name="Koehler G."/>
            <person name="Ransdell A.S."/>
            <person name="Younus H."/>
            <person name="Chow J."/>
            <person name="Chiniquy J."/>
            <person name="Lipzen A."/>
            <person name="Tritt A."/>
            <person name="Sun H."/>
            <person name="Haridas S."/>
            <person name="LaButti K."/>
            <person name="Ohm R.A."/>
            <person name="Kues U."/>
            <person name="Blanchette R.A."/>
            <person name="Grigoriev I.V."/>
            <person name="Minto R.E."/>
            <person name="Hibbett D.S."/>
        </authorList>
    </citation>
    <scope>NUCLEOTIDE SEQUENCE [LARGE SCALE GENOMIC DNA]</scope>
    <source>
        <strain evidence="3 4">ATCC 64428</strain>
    </source>
</reference>
<sequence length="295" mass="31953">LLAPKAGPRTPKKSSVAAYALHTAESERRSLDLTIARFQAALAQARAELKEAQEQIEKLAPKKDVPTLCTFSIGAAHISRAATVPPPTVAVPPAHFSAVPRAEKRAQPFRGVFDVFSRSQQPSRAAHVFPRAREVQHPLRATASPAVPAISSRALPKASVPQRGEFQRVSEEFPKARVRPRRFQNRPTSSQAAAPLGSSMGAYFAVSTPCAPQTTRAPGFSCPQGVFRSSPSTAAKISAARHFLDEEVELSPKTDSQRSLSLVRASTRIAKDRRHSVQRDAPLKSTKRATFDPGF</sequence>
<gene>
    <name evidence="3" type="ORF">FISHEDRAFT_74164</name>
</gene>
<evidence type="ECO:0000313" key="4">
    <source>
        <dbReference type="Proteomes" id="UP000054144"/>
    </source>
</evidence>
<accession>A0A0D7ABA9</accession>
<organism evidence="3 4">
    <name type="scientific">Fistulina hepatica ATCC 64428</name>
    <dbReference type="NCBI Taxonomy" id="1128425"/>
    <lineage>
        <taxon>Eukaryota</taxon>
        <taxon>Fungi</taxon>
        <taxon>Dikarya</taxon>
        <taxon>Basidiomycota</taxon>
        <taxon>Agaricomycotina</taxon>
        <taxon>Agaricomycetes</taxon>
        <taxon>Agaricomycetidae</taxon>
        <taxon>Agaricales</taxon>
        <taxon>Fistulinaceae</taxon>
        <taxon>Fistulina</taxon>
    </lineage>
</organism>
<feature type="coiled-coil region" evidence="1">
    <location>
        <begin position="28"/>
        <end position="62"/>
    </location>
</feature>
<keyword evidence="4" id="KW-1185">Reference proteome</keyword>
<dbReference type="EMBL" id="KN881909">
    <property type="protein sequence ID" value="KIY47935.1"/>
    <property type="molecule type" value="Genomic_DNA"/>
</dbReference>
<feature type="non-terminal residue" evidence="3">
    <location>
        <position position="1"/>
    </location>
</feature>
<proteinExistence type="predicted"/>
<evidence type="ECO:0000256" key="2">
    <source>
        <dbReference type="SAM" id="MobiDB-lite"/>
    </source>
</evidence>
<evidence type="ECO:0000313" key="3">
    <source>
        <dbReference type="EMBL" id="KIY47935.1"/>
    </source>
</evidence>
<protein>
    <submittedName>
        <fullName evidence="3">Uncharacterized protein</fullName>
    </submittedName>
</protein>
<dbReference type="Proteomes" id="UP000054144">
    <property type="component" value="Unassembled WGS sequence"/>
</dbReference>
<feature type="region of interest" description="Disordered" evidence="2">
    <location>
        <begin position="249"/>
        <end position="295"/>
    </location>
</feature>
<name>A0A0D7ABA9_9AGAR</name>
<evidence type="ECO:0000256" key="1">
    <source>
        <dbReference type="SAM" id="Coils"/>
    </source>
</evidence>
<dbReference type="AlphaFoldDB" id="A0A0D7ABA9"/>
<keyword evidence="1" id="KW-0175">Coiled coil</keyword>